<keyword evidence="5" id="KW-1133">Transmembrane helix</keyword>
<proteinExistence type="inferred from homology"/>
<evidence type="ECO:0000256" key="2">
    <source>
        <dbReference type="ARBA" id="ARBA00005837"/>
    </source>
</evidence>
<comment type="subcellular location">
    <subcellularLocation>
        <location evidence="7">Cell inner membrane</location>
    </subcellularLocation>
    <subcellularLocation>
        <location evidence="1">Cell membrane</location>
        <topology evidence="1">Single-pass membrane protein</topology>
    </subcellularLocation>
</comment>
<gene>
    <name evidence="10" type="ORF">WAE96_03625</name>
</gene>
<dbReference type="PIRSF" id="PIRSF016938">
    <property type="entry name" value="RseA"/>
    <property type="match status" value="1"/>
</dbReference>
<dbReference type="Pfam" id="PF03872">
    <property type="entry name" value="RseA_N"/>
    <property type="match status" value="1"/>
</dbReference>
<dbReference type="InterPro" id="IPR005572">
    <property type="entry name" value="Anti-sigma_E_RseA_N"/>
</dbReference>
<accession>A0ABU8EPT6</accession>
<dbReference type="PANTHER" id="PTHR38104">
    <property type="match status" value="1"/>
</dbReference>
<dbReference type="InterPro" id="IPR005573">
    <property type="entry name" value="Anti-sigma_E_RseA_C"/>
</dbReference>
<dbReference type="InterPro" id="IPR026279">
    <property type="entry name" value="RseA"/>
</dbReference>
<evidence type="ECO:0000256" key="1">
    <source>
        <dbReference type="ARBA" id="ARBA00004162"/>
    </source>
</evidence>
<organism evidence="10 11">
    <name type="scientific">Pseudoalteromonas spongiae</name>
    <dbReference type="NCBI Taxonomy" id="298657"/>
    <lineage>
        <taxon>Bacteria</taxon>
        <taxon>Pseudomonadati</taxon>
        <taxon>Pseudomonadota</taxon>
        <taxon>Gammaproteobacteria</taxon>
        <taxon>Alteromonadales</taxon>
        <taxon>Pseudoalteromonadaceae</taxon>
        <taxon>Pseudoalteromonas</taxon>
    </lineage>
</organism>
<evidence type="ECO:0000259" key="9">
    <source>
        <dbReference type="Pfam" id="PF03873"/>
    </source>
</evidence>
<keyword evidence="3 7" id="KW-1003">Cell membrane</keyword>
<comment type="similarity">
    <text evidence="2 7">Belongs to the RseA family.</text>
</comment>
<evidence type="ECO:0000313" key="11">
    <source>
        <dbReference type="Proteomes" id="UP001382455"/>
    </source>
</evidence>
<sequence length="201" mass="21987">MTNLNEKRKEQISALFDDEHSLESRHLGDELEHAASRYSLIGDVMRGEGKELIQIDIADQVALALEQEETYSQVPEAPSVTEQVAAVNQQSTVAISNWKKPFAQMAIAASVAAVAVIGVQSVPKDADIISPEPQLQNLETMPFGGTATPVSYSTEPALATAQKGLRELEEKRLGALLLEHQRQSRIAQAEKAKEDELENNQ</sequence>
<comment type="function">
    <text evidence="7">An anti-sigma factor for extracytoplasmic function (ECF) sigma factor sigma-E (RpoE). ECF sigma factors are held in an inactive form by an anti-sigma factor until released by regulated intramembrane proteolysis (RIP). RIP occurs when an extracytoplasmic signal triggers a concerted proteolytic cascade to transmit information and elicit cellular responses. The membrane-spanning regulatory substrate protein is first cut periplasmically (site-1 protease, S1P, DegS), then within the membrane itself (site-2 protease, S2P, RseP), while cytoplasmic proteases finish degrading the anti-sigma factor, liberating sigma-E.</text>
</comment>
<dbReference type="InterPro" id="IPR052383">
    <property type="entry name" value="Anti-sigma-E_RseA-like"/>
</dbReference>
<dbReference type="Proteomes" id="UP001382455">
    <property type="component" value="Unassembled WGS sequence"/>
</dbReference>
<protein>
    <recommendedName>
        <fullName evidence="7">Anti-sigma-E factor RseA</fullName>
    </recommendedName>
    <alternativeName>
        <fullName evidence="7">Regulator of SigE</fullName>
    </alternativeName>
    <alternativeName>
        <fullName evidence="7">Sigma-E anti-sigma factor RseA</fullName>
    </alternativeName>
    <alternativeName>
        <fullName evidence="7">Sigma-E factor negative regulatory protein</fullName>
    </alternativeName>
</protein>
<keyword evidence="7" id="KW-0997">Cell inner membrane</keyword>
<comment type="caution">
    <text evidence="10">The sequence shown here is derived from an EMBL/GenBank/DDBJ whole genome shotgun (WGS) entry which is preliminary data.</text>
</comment>
<dbReference type="RefSeq" id="WP_336434632.1">
    <property type="nucleotide sequence ID" value="NZ_JBAWKS010000001.1"/>
</dbReference>
<dbReference type="CDD" id="cd16328">
    <property type="entry name" value="RseA_N"/>
    <property type="match status" value="1"/>
</dbReference>
<evidence type="ECO:0000313" key="10">
    <source>
        <dbReference type="EMBL" id="MEI4548800.1"/>
    </source>
</evidence>
<feature type="domain" description="Anti sigma-E protein RseA N-terminal" evidence="8">
    <location>
        <begin position="9"/>
        <end position="79"/>
    </location>
</feature>
<evidence type="ECO:0000259" key="8">
    <source>
        <dbReference type="Pfam" id="PF03872"/>
    </source>
</evidence>
<dbReference type="EMBL" id="JBAWKS010000001">
    <property type="protein sequence ID" value="MEI4548800.1"/>
    <property type="molecule type" value="Genomic_DNA"/>
</dbReference>
<comment type="subunit">
    <text evidence="7">Interacts 1:1 with ECF RNA polymerase sigma-E (RpoE); this inhibits the interaction of sigma-E with the RNA polymerase catalytic core and leads to a decreased expression of sigma-E-regulated genes. Interacts with RseB.</text>
</comment>
<name>A0ABU8EPT6_9GAMM</name>
<evidence type="ECO:0000256" key="4">
    <source>
        <dbReference type="ARBA" id="ARBA00022692"/>
    </source>
</evidence>
<evidence type="ECO:0000256" key="3">
    <source>
        <dbReference type="ARBA" id="ARBA00022475"/>
    </source>
</evidence>
<dbReference type="PANTHER" id="PTHR38104:SF1">
    <property type="entry name" value="ANTI-SIGMA-E FACTOR RSEA"/>
    <property type="match status" value="1"/>
</dbReference>
<keyword evidence="11" id="KW-1185">Reference proteome</keyword>
<evidence type="ECO:0000256" key="6">
    <source>
        <dbReference type="ARBA" id="ARBA00023136"/>
    </source>
</evidence>
<dbReference type="InterPro" id="IPR036147">
    <property type="entry name" value="Anti-sigma_E_RseA_N_sf"/>
</dbReference>
<dbReference type="SUPFAM" id="SSF89069">
    <property type="entry name" value="N-terminal, cytoplasmic domain of anti-sigmaE factor RseA"/>
    <property type="match status" value="1"/>
</dbReference>
<dbReference type="Pfam" id="PF03873">
    <property type="entry name" value="RseA_C"/>
    <property type="match status" value="1"/>
</dbReference>
<keyword evidence="4" id="KW-0812">Transmembrane</keyword>
<evidence type="ECO:0000256" key="7">
    <source>
        <dbReference type="PIRNR" id="PIRNR016938"/>
    </source>
</evidence>
<dbReference type="Gene3D" id="1.10.10.880">
    <property type="entry name" value="Anti sigma-E protein RseA, N-terminal domain"/>
    <property type="match status" value="1"/>
</dbReference>
<feature type="domain" description="Anti sigma-E protein RseA C-terminal" evidence="9">
    <location>
        <begin position="138"/>
        <end position="185"/>
    </location>
</feature>
<keyword evidence="6 7" id="KW-0472">Membrane</keyword>
<reference evidence="10 11" key="1">
    <citation type="submission" date="2023-12" db="EMBL/GenBank/DDBJ databases">
        <title>Friends and Foes: Symbiotic and Algicidal bacterial influence on Karenia brevis blooms.</title>
        <authorList>
            <person name="Fei C."/>
            <person name="Mohamed A.R."/>
            <person name="Booker A."/>
            <person name="Arshad M."/>
            <person name="Klass S."/>
            <person name="Ahn S."/>
            <person name="Gilbert P.M."/>
            <person name="Heil C.A."/>
            <person name="Martinez J.M."/>
            <person name="Amin S.A."/>
        </authorList>
    </citation>
    <scope>NUCLEOTIDE SEQUENCE [LARGE SCALE GENOMIC DNA]</scope>
    <source>
        <strain evidence="10 11">CE15</strain>
    </source>
</reference>
<evidence type="ECO:0000256" key="5">
    <source>
        <dbReference type="ARBA" id="ARBA00022989"/>
    </source>
</evidence>